<dbReference type="InParanoid" id="L7JXI3"/>
<evidence type="ECO:0000313" key="3">
    <source>
        <dbReference type="Proteomes" id="UP000011185"/>
    </source>
</evidence>
<dbReference type="EMBL" id="JH993928">
    <property type="protein sequence ID" value="ELQ75751.1"/>
    <property type="molecule type" value="Genomic_DNA"/>
</dbReference>
<sequence length="111" mass="13338">MKKNMVNGKETLGTMILPEGIFRKKEDYVDVQHYLRDLQRIFGEIEKMYVSSKNMIGVQKIFYYCGEVVCLKNHYVHLFMFTLLLNVLLLHYRLFIFHKRNQLKRGKNLCC</sequence>
<dbReference type="AlphaFoldDB" id="L7JXI3"/>
<reference evidence="2 3" key="1">
    <citation type="journal article" date="2012" name="PLoS Pathog.">
        <title>The genome of the obligate intracellular parasite Trachipleistophora hominis: new insights into microsporidian genome dynamics and reductive evolution.</title>
        <authorList>
            <person name="Heinz E."/>
            <person name="Williams T.A."/>
            <person name="Nakjang S."/>
            <person name="Noel C.J."/>
            <person name="Swan D.C."/>
            <person name="Goldberg A.V."/>
            <person name="Harris S.R."/>
            <person name="Weinmaier T."/>
            <person name="Markert S."/>
            <person name="Becher D."/>
            <person name="Bernhardt J."/>
            <person name="Dagan T."/>
            <person name="Hacker C."/>
            <person name="Lucocq J.M."/>
            <person name="Schweder T."/>
            <person name="Rattei T."/>
            <person name="Hall N."/>
            <person name="Hirt R.P."/>
            <person name="Embley T.M."/>
        </authorList>
    </citation>
    <scope>NUCLEOTIDE SEQUENCE [LARGE SCALE GENOMIC DNA]</scope>
</reference>
<keyword evidence="1" id="KW-0472">Membrane</keyword>
<keyword evidence="1" id="KW-1133">Transmembrane helix</keyword>
<dbReference type="Proteomes" id="UP000011185">
    <property type="component" value="Unassembled WGS sequence"/>
</dbReference>
<keyword evidence="1" id="KW-0812">Transmembrane</keyword>
<protein>
    <submittedName>
        <fullName evidence="2">Uncharacterized protein</fullName>
    </submittedName>
</protein>
<organism evidence="2 3">
    <name type="scientific">Trachipleistophora hominis</name>
    <name type="common">Microsporidian parasite</name>
    <dbReference type="NCBI Taxonomy" id="72359"/>
    <lineage>
        <taxon>Eukaryota</taxon>
        <taxon>Fungi</taxon>
        <taxon>Fungi incertae sedis</taxon>
        <taxon>Microsporidia</taxon>
        <taxon>Pleistophoridae</taxon>
        <taxon>Trachipleistophora</taxon>
    </lineage>
</organism>
<evidence type="ECO:0000256" key="1">
    <source>
        <dbReference type="SAM" id="Phobius"/>
    </source>
</evidence>
<keyword evidence="3" id="KW-1185">Reference proteome</keyword>
<gene>
    <name evidence="2" type="ORF">THOM_1279</name>
</gene>
<name>L7JXI3_TRAHO</name>
<proteinExistence type="predicted"/>
<feature type="transmembrane region" description="Helical" evidence="1">
    <location>
        <begin position="75"/>
        <end position="95"/>
    </location>
</feature>
<accession>L7JXI3</accession>
<evidence type="ECO:0000313" key="2">
    <source>
        <dbReference type="EMBL" id="ELQ75751.1"/>
    </source>
</evidence>
<dbReference type="VEuPathDB" id="MicrosporidiaDB:THOM_1279"/>
<dbReference type="HOGENOM" id="CLU_2160178_0_0_1"/>